<reference evidence="3 4" key="1">
    <citation type="submission" date="2016-10" db="EMBL/GenBank/DDBJ databases">
        <authorList>
            <person name="de Groot N.N."/>
        </authorList>
    </citation>
    <scope>NUCLEOTIDE SEQUENCE [LARGE SCALE GENOMIC DNA]</scope>
    <source>
        <strain evidence="3 4">DSM 44993</strain>
    </source>
</reference>
<dbReference type="GO" id="GO:0005886">
    <property type="term" value="C:plasma membrane"/>
    <property type="evidence" value="ECO:0007669"/>
    <property type="project" value="TreeGrafter"/>
</dbReference>
<gene>
    <name evidence="3" type="ORF">SAMN04489732_110138</name>
</gene>
<keyword evidence="4" id="KW-1185">Reference proteome</keyword>
<dbReference type="Pfam" id="PF07398">
    <property type="entry name" value="MDMPI_C"/>
    <property type="match status" value="1"/>
</dbReference>
<proteinExistence type="predicted"/>
<dbReference type="SUPFAM" id="SSF109854">
    <property type="entry name" value="DinB/YfiT-like putative metalloenzymes"/>
    <property type="match status" value="1"/>
</dbReference>
<evidence type="ECO:0000259" key="1">
    <source>
        <dbReference type="Pfam" id="PF07398"/>
    </source>
</evidence>
<dbReference type="STRING" id="394193.SAMN04489732_110138"/>
<dbReference type="PANTHER" id="PTHR40758">
    <property type="entry name" value="CONSERVED PROTEIN"/>
    <property type="match status" value="1"/>
</dbReference>
<dbReference type="Gene3D" id="1.20.120.450">
    <property type="entry name" value="dinb family like domain"/>
    <property type="match status" value="1"/>
</dbReference>
<name>A0A1H8Y1L9_9PSEU</name>
<protein>
    <submittedName>
        <fullName evidence="3">TIGR03083 family protein</fullName>
    </submittedName>
</protein>
<sequence>MTALPPSAYLPHLRTLTEAFAAELRAGEPDELIPACGDWTRAGLGTHLGNVHRWAATIVRTGEPQRQAFESAPPADLAQWYAESAALLLDALAEADPAARCWHFGGTEKTKAFWFRRQVHETAVHLVDAARGPAPELDPLIAADGIDEVLGAMLPRITRWHAVPSLPAPITLRATDTGQSWTLVPGEPPALGEAEAAATVEAPAQQLLLRLWKRPAAEPRITGDEALATAFLRAPLTP</sequence>
<dbReference type="GO" id="GO:0046872">
    <property type="term" value="F:metal ion binding"/>
    <property type="evidence" value="ECO:0007669"/>
    <property type="project" value="InterPro"/>
</dbReference>
<feature type="domain" description="MDMPI C-terminal" evidence="1">
    <location>
        <begin position="141"/>
        <end position="228"/>
    </location>
</feature>
<evidence type="ECO:0000313" key="3">
    <source>
        <dbReference type="EMBL" id="SEP45901.1"/>
    </source>
</evidence>
<dbReference type="InterPro" id="IPR024344">
    <property type="entry name" value="MDMPI_metal-binding"/>
</dbReference>
<dbReference type="Proteomes" id="UP000198582">
    <property type="component" value="Unassembled WGS sequence"/>
</dbReference>
<dbReference type="RefSeq" id="WP_091619430.1">
    <property type="nucleotide sequence ID" value="NZ_FOEF01000010.1"/>
</dbReference>
<accession>A0A1H8Y1L9</accession>
<dbReference type="InterPro" id="IPR017517">
    <property type="entry name" value="Maleyloyr_isom"/>
</dbReference>
<dbReference type="EMBL" id="FOEF01000010">
    <property type="protein sequence ID" value="SEP45901.1"/>
    <property type="molecule type" value="Genomic_DNA"/>
</dbReference>
<dbReference type="PANTHER" id="PTHR40758:SF1">
    <property type="entry name" value="CONSERVED PROTEIN"/>
    <property type="match status" value="1"/>
</dbReference>
<dbReference type="AlphaFoldDB" id="A0A1H8Y1L9"/>
<evidence type="ECO:0000313" key="4">
    <source>
        <dbReference type="Proteomes" id="UP000198582"/>
    </source>
</evidence>
<dbReference type="InterPro" id="IPR034660">
    <property type="entry name" value="DinB/YfiT-like"/>
</dbReference>
<dbReference type="NCBIfam" id="TIGR03083">
    <property type="entry name" value="maleylpyruvate isomerase family mycothiol-dependent enzyme"/>
    <property type="match status" value="1"/>
</dbReference>
<dbReference type="InterPro" id="IPR010872">
    <property type="entry name" value="MDMPI_C-term_domain"/>
</dbReference>
<dbReference type="OrthoDB" id="3671213at2"/>
<evidence type="ECO:0000259" key="2">
    <source>
        <dbReference type="Pfam" id="PF11716"/>
    </source>
</evidence>
<feature type="domain" description="Mycothiol-dependent maleylpyruvate isomerase metal-binding" evidence="2">
    <location>
        <begin position="13"/>
        <end position="130"/>
    </location>
</feature>
<dbReference type="Pfam" id="PF11716">
    <property type="entry name" value="MDMPI_N"/>
    <property type="match status" value="1"/>
</dbReference>
<organism evidence="3 4">
    <name type="scientific">Amycolatopsis saalfeldensis</name>
    <dbReference type="NCBI Taxonomy" id="394193"/>
    <lineage>
        <taxon>Bacteria</taxon>
        <taxon>Bacillati</taxon>
        <taxon>Actinomycetota</taxon>
        <taxon>Actinomycetes</taxon>
        <taxon>Pseudonocardiales</taxon>
        <taxon>Pseudonocardiaceae</taxon>
        <taxon>Amycolatopsis</taxon>
    </lineage>
</organism>